<protein>
    <recommendedName>
        <fullName evidence="2">CRISPR-associated protein</fullName>
    </recommendedName>
</protein>
<dbReference type="AlphaFoldDB" id="A0A6M3JST4"/>
<evidence type="ECO:0000313" key="1">
    <source>
        <dbReference type="EMBL" id="QJA73043.1"/>
    </source>
</evidence>
<accession>A0A6M3JST4</accession>
<sequence length="187" mass="21331">MKTAICTLKSTSPYSQGRYHETPKKDKELHADYEERTWRDKLHTIPETGQVFIPPMSFAVSIKEAAKYLNLQIPGKGKSTYTKNFDAGIMVTEPLLIDAYKDSVACEKVHVPSDGRRGGTTRVMKSFPLIQKWEGKVQYYILDDIITADVFKKVIEASGNLIGVGRFRPRNCGYYGRFEVTKIEWNE</sequence>
<evidence type="ECO:0008006" key="2">
    <source>
        <dbReference type="Google" id="ProtNLM"/>
    </source>
</evidence>
<proteinExistence type="predicted"/>
<dbReference type="EMBL" id="MT141997">
    <property type="protein sequence ID" value="QJA73043.1"/>
    <property type="molecule type" value="Genomic_DNA"/>
</dbReference>
<reference evidence="1" key="1">
    <citation type="submission" date="2020-03" db="EMBL/GenBank/DDBJ databases">
        <title>The deep terrestrial virosphere.</title>
        <authorList>
            <person name="Holmfeldt K."/>
            <person name="Nilsson E."/>
            <person name="Simone D."/>
            <person name="Lopez-Fernandez M."/>
            <person name="Wu X."/>
            <person name="de Brujin I."/>
            <person name="Lundin D."/>
            <person name="Andersson A."/>
            <person name="Bertilsson S."/>
            <person name="Dopson M."/>
        </authorList>
    </citation>
    <scope>NUCLEOTIDE SEQUENCE</scope>
    <source>
        <strain evidence="1">MM415A02511</strain>
    </source>
</reference>
<gene>
    <name evidence="1" type="ORF">MM415A02511_0013</name>
</gene>
<name>A0A6M3JST4_9ZZZZ</name>
<organism evidence="1">
    <name type="scientific">viral metagenome</name>
    <dbReference type="NCBI Taxonomy" id="1070528"/>
    <lineage>
        <taxon>unclassified sequences</taxon>
        <taxon>metagenomes</taxon>
        <taxon>organismal metagenomes</taxon>
    </lineage>
</organism>